<reference evidence="3" key="1">
    <citation type="submission" date="2016-04" db="EMBL/GenBank/DDBJ databases">
        <title>Cephalotus genome sequencing.</title>
        <authorList>
            <person name="Fukushima K."/>
            <person name="Hasebe M."/>
            <person name="Fang X."/>
        </authorList>
    </citation>
    <scope>NUCLEOTIDE SEQUENCE [LARGE SCALE GENOMIC DNA]</scope>
    <source>
        <strain evidence="3">cv. St1</strain>
    </source>
</reference>
<dbReference type="STRING" id="3775.A0A1Q3BVF3"/>
<gene>
    <name evidence="2" type="ORF">CFOL_v3_15493</name>
</gene>
<dbReference type="PROSITE" id="PS51222">
    <property type="entry name" value="DCD"/>
    <property type="match status" value="1"/>
</dbReference>
<evidence type="ECO:0000313" key="2">
    <source>
        <dbReference type="EMBL" id="GAV72004.1"/>
    </source>
</evidence>
<dbReference type="InterPro" id="IPR013989">
    <property type="entry name" value="Dev_and_cell_death_domain"/>
</dbReference>
<comment type="caution">
    <text evidence="2">The sequence shown here is derived from an EMBL/GenBank/DDBJ whole genome shotgun (WGS) entry which is preliminary data.</text>
</comment>
<dbReference type="AlphaFoldDB" id="A0A1Q3BVF3"/>
<proteinExistence type="predicted"/>
<accession>A0A1Q3BVF3</accession>
<keyword evidence="3" id="KW-1185">Reference proteome</keyword>
<dbReference type="PANTHER" id="PTHR46034">
    <property type="match status" value="1"/>
</dbReference>
<organism evidence="2 3">
    <name type="scientific">Cephalotus follicularis</name>
    <name type="common">Albany pitcher plant</name>
    <dbReference type="NCBI Taxonomy" id="3775"/>
    <lineage>
        <taxon>Eukaryota</taxon>
        <taxon>Viridiplantae</taxon>
        <taxon>Streptophyta</taxon>
        <taxon>Embryophyta</taxon>
        <taxon>Tracheophyta</taxon>
        <taxon>Spermatophyta</taxon>
        <taxon>Magnoliopsida</taxon>
        <taxon>eudicotyledons</taxon>
        <taxon>Gunneridae</taxon>
        <taxon>Pentapetalae</taxon>
        <taxon>rosids</taxon>
        <taxon>fabids</taxon>
        <taxon>Oxalidales</taxon>
        <taxon>Cephalotaceae</taxon>
        <taxon>Cephalotus</taxon>
    </lineage>
</organism>
<evidence type="ECO:0000259" key="1">
    <source>
        <dbReference type="PROSITE" id="PS51222"/>
    </source>
</evidence>
<name>A0A1Q3BVF3_CEPFO</name>
<dbReference type="InterPro" id="IPR044832">
    <property type="entry name" value="NRP-like"/>
</dbReference>
<evidence type="ECO:0000313" key="3">
    <source>
        <dbReference type="Proteomes" id="UP000187406"/>
    </source>
</evidence>
<dbReference type="Proteomes" id="UP000187406">
    <property type="component" value="Unassembled WGS sequence"/>
</dbReference>
<protein>
    <submittedName>
        <fullName evidence="2">Dev_Cell_Death domain-containing protein</fullName>
    </submittedName>
</protein>
<dbReference type="Pfam" id="PF10539">
    <property type="entry name" value="Dev_Cell_Death"/>
    <property type="match status" value="1"/>
</dbReference>
<dbReference type="EMBL" id="BDDD01000956">
    <property type="protein sequence ID" value="GAV72004.1"/>
    <property type="molecule type" value="Genomic_DNA"/>
</dbReference>
<feature type="non-terminal residue" evidence="2">
    <location>
        <position position="1"/>
    </location>
</feature>
<dbReference type="SMART" id="SM00767">
    <property type="entry name" value="DCD"/>
    <property type="match status" value="1"/>
</dbReference>
<sequence length="107" mass="12435">SDKWYNHKTLSPAEMLPRNEALGGYIFVCNNETMQEDLHHQLFGLPQKKDSVRAIIPGLPLFLYDYTAHQLHGVFQVCFICSVLEGETAWKDKKCRGETRFPLYIYI</sequence>
<dbReference type="PANTHER" id="PTHR46034:SF3">
    <property type="entry name" value="B2 PROTEIN-LIKE"/>
    <property type="match status" value="1"/>
</dbReference>
<dbReference type="GO" id="GO:0034976">
    <property type="term" value="P:response to endoplasmic reticulum stress"/>
    <property type="evidence" value="ECO:0007669"/>
    <property type="project" value="InterPro"/>
</dbReference>
<dbReference type="OrthoDB" id="1719542at2759"/>
<feature type="non-terminal residue" evidence="2">
    <location>
        <position position="107"/>
    </location>
</feature>
<dbReference type="InParanoid" id="A0A1Q3BVF3"/>
<feature type="domain" description="DCD" evidence="1">
    <location>
        <begin position="20"/>
        <end position="107"/>
    </location>
</feature>